<organism evidence="2 3">
    <name type="scientific">Pseudoalteromonas spongiae</name>
    <dbReference type="NCBI Taxonomy" id="298657"/>
    <lineage>
        <taxon>Bacteria</taxon>
        <taxon>Pseudomonadati</taxon>
        <taxon>Pseudomonadota</taxon>
        <taxon>Gammaproteobacteria</taxon>
        <taxon>Alteromonadales</taxon>
        <taxon>Pseudoalteromonadaceae</taxon>
        <taxon>Pseudoalteromonas</taxon>
    </lineage>
</organism>
<evidence type="ECO:0000313" key="3">
    <source>
        <dbReference type="Proteomes" id="UP001382455"/>
    </source>
</evidence>
<evidence type="ECO:0000256" key="1">
    <source>
        <dbReference type="SAM" id="Phobius"/>
    </source>
</evidence>
<keyword evidence="1" id="KW-1133">Transmembrane helix</keyword>
<protein>
    <submittedName>
        <fullName evidence="2">Uncharacterized protein</fullName>
    </submittedName>
</protein>
<keyword evidence="1" id="KW-0472">Membrane</keyword>
<feature type="transmembrane region" description="Helical" evidence="1">
    <location>
        <begin position="7"/>
        <end position="26"/>
    </location>
</feature>
<reference evidence="2 3" key="1">
    <citation type="submission" date="2023-12" db="EMBL/GenBank/DDBJ databases">
        <title>Friends and Foes: Symbiotic and Algicidal bacterial influence on Karenia brevis blooms.</title>
        <authorList>
            <person name="Fei C."/>
            <person name="Mohamed A.R."/>
            <person name="Booker A."/>
            <person name="Arshad M."/>
            <person name="Klass S."/>
            <person name="Ahn S."/>
            <person name="Gilbert P.M."/>
            <person name="Heil C.A."/>
            <person name="Martinez J.M."/>
            <person name="Amin S.A."/>
        </authorList>
    </citation>
    <scope>NUCLEOTIDE SEQUENCE [LARGE SCALE GENOMIC DNA]</scope>
    <source>
        <strain evidence="2 3">CE15</strain>
    </source>
</reference>
<keyword evidence="1" id="KW-0812">Transmembrane</keyword>
<feature type="transmembrane region" description="Helical" evidence="1">
    <location>
        <begin position="80"/>
        <end position="99"/>
    </location>
</feature>
<feature type="transmembrane region" description="Helical" evidence="1">
    <location>
        <begin position="38"/>
        <end position="59"/>
    </location>
</feature>
<dbReference type="RefSeq" id="WP_234004797.1">
    <property type="nucleotide sequence ID" value="NZ_JBAWKS010000002.1"/>
</dbReference>
<keyword evidence="3" id="KW-1185">Reference proteome</keyword>
<dbReference type="EMBL" id="JBAWKS010000002">
    <property type="protein sequence ID" value="MEI4551292.1"/>
    <property type="molecule type" value="Genomic_DNA"/>
</dbReference>
<sequence length="100" mass="11078">MNDEKEQTATVICFLIGGLVLATGIYDFFHYDLHIRDLINIVAVFLILVGLGLAPKTFFTPIGKLFSTSYKLPTLVNSKIQQSLIISGVLLSLVCIIWGY</sequence>
<evidence type="ECO:0000313" key="2">
    <source>
        <dbReference type="EMBL" id="MEI4551292.1"/>
    </source>
</evidence>
<dbReference type="Proteomes" id="UP001382455">
    <property type="component" value="Unassembled WGS sequence"/>
</dbReference>
<accession>A0ABU8EZ60</accession>
<comment type="caution">
    <text evidence="2">The sequence shown here is derived from an EMBL/GenBank/DDBJ whole genome shotgun (WGS) entry which is preliminary data.</text>
</comment>
<proteinExistence type="predicted"/>
<gene>
    <name evidence="2" type="ORF">WAE96_16580</name>
</gene>
<name>A0ABU8EZ60_9GAMM</name>